<evidence type="ECO:0000313" key="2">
    <source>
        <dbReference type="EMBL" id="KAF3230017.1"/>
    </source>
</evidence>
<keyword evidence="1" id="KW-0732">Signal</keyword>
<reference evidence="2 3" key="1">
    <citation type="submission" date="2019-06" db="EMBL/GenBank/DDBJ databases">
        <authorList>
            <person name="Palmer J.M."/>
        </authorList>
    </citation>
    <scope>NUCLEOTIDE SEQUENCE [LARGE SCALE GENOMIC DNA]</scope>
    <source>
        <strain evidence="2 3">TWF191</strain>
    </source>
</reference>
<protein>
    <submittedName>
        <fullName evidence="2">Uncharacterized protein</fullName>
    </submittedName>
</protein>
<name>A0A6G1ML69_ORBOL</name>
<comment type="caution">
    <text evidence="2">The sequence shown here is derived from an EMBL/GenBank/DDBJ whole genome shotgun (WGS) entry which is preliminary data.</text>
</comment>
<dbReference type="Proteomes" id="UP000483672">
    <property type="component" value="Unassembled WGS sequence"/>
</dbReference>
<evidence type="ECO:0000313" key="3">
    <source>
        <dbReference type="Proteomes" id="UP000483672"/>
    </source>
</evidence>
<evidence type="ECO:0000256" key="1">
    <source>
        <dbReference type="SAM" id="SignalP"/>
    </source>
</evidence>
<feature type="chain" id="PRO_5041091285" evidence="1">
    <location>
        <begin position="20"/>
        <end position="97"/>
    </location>
</feature>
<accession>A0A6G1ML69</accession>
<sequence length="97" mass="10339">MKTFNSFAVIAAFIYPVLTTPAPVDGAAVLEPRTNYEFYSWASLGCPGAAKIKRFTQNKCVALPGVSTKLATPDGSCTTRIYKSASCTGSSFVPTYD</sequence>
<organism evidence="2 3">
    <name type="scientific">Orbilia oligospora</name>
    <name type="common">Nematode-trapping fungus</name>
    <name type="synonym">Arthrobotrys oligospora</name>
    <dbReference type="NCBI Taxonomy" id="2813651"/>
    <lineage>
        <taxon>Eukaryota</taxon>
        <taxon>Fungi</taxon>
        <taxon>Dikarya</taxon>
        <taxon>Ascomycota</taxon>
        <taxon>Pezizomycotina</taxon>
        <taxon>Orbiliomycetes</taxon>
        <taxon>Orbiliales</taxon>
        <taxon>Orbiliaceae</taxon>
        <taxon>Orbilia</taxon>
    </lineage>
</organism>
<dbReference type="AlphaFoldDB" id="A0A6G1ML69"/>
<feature type="signal peptide" evidence="1">
    <location>
        <begin position="1"/>
        <end position="19"/>
    </location>
</feature>
<proteinExistence type="predicted"/>
<gene>
    <name evidence="2" type="ORF">TWF191_000256</name>
</gene>
<dbReference type="EMBL" id="WIPF01000010">
    <property type="protein sequence ID" value="KAF3230017.1"/>
    <property type="molecule type" value="Genomic_DNA"/>
</dbReference>